<dbReference type="RefSeq" id="WP_338277671.1">
    <property type="nucleotide sequence ID" value="NZ_BTTX01000003.1"/>
</dbReference>
<dbReference type="Pfam" id="PF11876">
    <property type="entry name" value="TsiV"/>
    <property type="match status" value="1"/>
</dbReference>
<dbReference type="EMBL" id="BTTX01000003">
    <property type="protein sequence ID" value="GMU06856.1"/>
    <property type="molecule type" value="Genomic_DNA"/>
</dbReference>
<evidence type="ECO:0000313" key="1">
    <source>
        <dbReference type="EMBL" id="GMU06856.1"/>
    </source>
</evidence>
<evidence type="ECO:0008006" key="3">
    <source>
        <dbReference type="Google" id="ProtNLM"/>
    </source>
</evidence>
<keyword evidence="2" id="KW-1185">Reference proteome</keyword>
<comment type="caution">
    <text evidence="1">The sequence shown here is derived from an EMBL/GenBank/DDBJ whole genome shotgun (WGS) entry which is preliminary data.</text>
</comment>
<protein>
    <recommendedName>
        <fullName evidence="3">DUF3396 domain-containing protein</fullName>
    </recommendedName>
</protein>
<sequence>MTPLMTAGVPSVRETLDIEGEWVSLLREGISITFYIQARHEDLAPAIWRALERYRQAIEPRKLVWYWDCFTGYWPRLDAEGEAELRSRMMEPAFAAAHVMALSGSATGISFKYEGRGTTAPNFHDTYPENTCCLEFRLPTEFLDERGPEWIRALAIDLGRELPWNSGHAGLSLELSTWPKTLTPRLQEVTRRHPGFDLVHRLNRLALYLGTKLRPPAWLTFLGPPVLNELGGVEALRSRLHSPSTQVEALSPDRALVSLGPVPEAGDLEAGDTLPAYRELARVLEPWLYTHRGEWGLFTEAEVRQWERRFL</sequence>
<proteinExistence type="predicted"/>
<organism evidence="1 2">
    <name type="scientific">Corallococcus caeni</name>
    <dbReference type="NCBI Taxonomy" id="3082388"/>
    <lineage>
        <taxon>Bacteria</taxon>
        <taxon>Pseudomonadati</taxon>
        <taxon>Myxococcota</taxon>
        <taxon>Myxococcia</taxon>
        <taxon>Myxococcales</taxon>
        <taxon>Cystobacterineae</taxon>
        <taxon>Myxococcaceae</taxon>
        <taxon>Corallococcus</taxon>
    </lineage>
</organism>
<accession>A0ABQ6QT52</accession>
<evidence type="ECO:0000313" key="2">
    <source>
        <dbReference type="Proteomes" id="UP001342631"/>
    </source>
</evidence>
<reference evidence="1 2" key="1">
    <citation type="journal article" date="2024" name="Arch. Microbiol.">
        <title>Corallococcus caeni sp. nov., a novel myxobacterium isolated from activated sludge.</title>
        <authorList>
            <person name="Tomita S."/>
            <person name="Nakai R."/>
            <person name="Kuroda K."/>
            <person name="Kurashita H."/>
            <person name="Hatamoto M."/>
            <person name="Yamaguchi T."/>
            <person name="Narihiro T."/>
        </authorList>
    </citation>
    <scope>NUCLEOTIDE SEQUENCE [LARGE SCALE GENOMIC DNA]</scope>
    <source>
        <strain evidence="1 2">NO1</strain>
    </source>
</reference>
<name>A0ABQ6QT52_9BACT</name>
<dbReference type="Proteomes" id="UP001342631">
    <property type="component" value="Unassembled WGS sequence"/>
</dbReference>
<dbReference type="InterPro" id="IPR021815">
    <property type="entry name" value="TsiV"/>
</dbReference>
<gene>
    <name evidence="1" type="ORF">ASNO1_31090</name>
</gene>